<sequence length="1250" mass="140510">MSSKELKAALKEAREAVKNKKYSDAIKLCNKILREDKENYMALLLMGASYQETDKKEAAAYLKRALAANSDQTVALQGLATCADDRDLPEVCEKLLALTPDKYGDLHGKLLGVACRGEQVEKVLGIFEREASKEGEPDRVRSAFQCLSKVLLADPALEGKHETLVERTLEFEVDNPEDPFLHDKFKRYLKLLYKLKLHEKLVRKACAMHDRFRNDNYPLEWICKVYAEELIDDCSMEKLLTKPLQQYIDAAIEIKSDSALALVASGILNYRSGEMTRAKELLRKADSVQPNWSICLKVLAEVYFREKAFGLAENIYRQLKIVNSNLFVALVEDGSVEKLQEAAKYCVDLQKDCDDERFLFYCAKMNLLLGNLEEFDGFMNKLKSLNVSQDRLDYLSALRLKSDGKPQEALEILQKHENSCDCLLELAKLHYEVQNVEQSFMAALRATKLDPNNAKCFHWLGKLYLHNADTARARKCLEKCISLNPAQKEAIILLSSLYRTLGEWDANSKLLQSSVALGATGSGSAWAHLQLGLHHLGQQKHDEAIAAFRTVIRYDVANITAWEGLADAYMGRGSYSSAAKVFEKTAELKPDNPYPKLQLANIKNILRQHLDAVALFEELLSTNEKYFPAVKGIAESYAGLCYYRLGQRLVGKARDHAQSAVDYVTRAIKLKPNFVCLWKLLANVLDTVAEFPRPRSHLLIEGGLAGVVHRKNALLEGEKLFELASRCYSRAIKINGDDSLLWYELALNHYRRATRFGTVREESVKKLSSAVEAAKQAIKLEPSRWQNWNLLGVICANKEINNLALAQHCFIEAISVDKKTAAVGWSNLGVMYLLQGSIGLANKAFGRAQQTDTTCINAWIGQASIAEQMGHAEEAMDLFRHCTQLGYHPESALSYAHWVCSVLSEEDYSKNKRNQFAIENMHALPLSHDSIQWHCIDKHDEASVEALSFLGNISSRLGLWATACEAYRKAAAKANGQQKDHILCDLGQCLLKRKLYSEAVECFQQVSEATYQATVGKALAYFKAGQYQESYAEYEGALNWLATSDLEKAYVLIAMSAMVYAFQGEADAKTILFQCITLPEPPIEALFSACALGLLHKDAVLTELVIKELRKYEDDPKHGHHVVYLVSQFYWANKQKSQSLAYLVSQVHKWPARAKLRQVLAISLLKNHRTPKQNLIVASGIAQSALVLDLHDRQGSTRAEDAAKWLAVASEAVRPVDERRRRVLAQKAVHVDPTCREAWSSLIRVLQAKK</sequence>
<evidence type="ECO:0000256" key="2">
    <source>
        <dbReference type="ARBA" id="ARBA00022803"/>
    </source>
</evidence>
<feature type="repeat" description="TPR" evidence="3">
    <location>
        <begin position="454"/>
        <end position="487"/>
    </location>
</feature>
<dbReference type="GO" id="GO:0055087">
    <property type="term" value="C:Ski complex"/>
    <property type="evidence" value="ECO:0007669"/>
    <property type="project" value="InterPro"/>
</dbReference>
<dbReference type="SUPFAM" id="SSF48452">
    <property type="entry name" value="TPR-like"/>
    <property type="match status" value="4"/>
</dbReference>
<evidence type="ECO:0000256" key="1">
    <source>
        <dbReference type="ARBA" id="ARBA00022737"/>
    </source>
</evidence>
<protein>
    <submittedName>
        <fullName evidence="4">Tetratricopeptide repeat protein 37</fullName>
    </submittedName>
</protein>
<dbReference type="GO" id="GO:0006401">
    <property type="term" value="P:RNA catabolic process"/>
    <property type="evidence" value="ECO:0007669"/>
    <property type="project" value="InterPro"/>
</dbReference>
<accession>A0A8D8FA10</accession>
<organism evidence="4">
    <name type="scientific">Culex pipiens</name>
    <name type="common">House mosquito</name>
    <dbReference type="NCBI Taxonomy" id="7175"/>
    <lineage>
        <taxon>Eukaryota</taxon>
        <taxon>Metazoa</taxon>
        <taxon>Ecdysozoa</taxon>
        <taxon>Arthropoda</taxon>
        <taxon>Hexapoda</taxon>
        <taxon>Insecta</taxon>
        <taxon>Pterygota</taxon>
        <taxon>Neoptera</taxon>
        <taxon>Endopterygota</taxon>
        <taxon>Diptera</taxon>
        <taxon>Nematocera</taxon>
        <taxon>Culicoidea</taxon>
        <taxon>Culicidae</taxon>
        <taxon>Culicinae</taxon>
        <taxon>Culicini</taxon>
        <taxon>Culex</taxon>
        <taxon>Culex</taxon>
    </lineage>
</organism>
<dbReference type="Pfam" id="PF13432">
    <property type="entry name" value="TPR_16"/>
    <property type="match status" value="2"/>
</dbReference>
<keyword evidence="2 3" id="KW-0802">TPR repeat</keyword>
<name>A0A8D8FA10_CULPI</name>
<dbReference type="EMBL" id="HBUE01045434">
    <property type="protein sequence ID" value="CAG6462419.1"/>
    <property type="molecule type" value="Transcribed_RNA"/>
</dbReference>
<evidence type="ECO:0000256" key="3">
    <source>
        <dbReference type="PROSITE-ProRule" id="PRU00339"/>
    </source>
</evidence>
<reference evidence="4" key="1">
    <citation type="submission" date="2021-05" db="EMBL/GenBank/DDBJ databases">
        <authorList>
            <person name="Alioto T."/>
            <person name="Alioto T."/>
            <person name="Gomez Garrido J."/>
        </authorList>
    </citation>
    <scope>NUCLEOTIDE SEQUENCE</scope>
</reference>
<dbReference type="InterPro" id="IPR011990">
    <property type="entry name" value="TPR-like_helical_dom_sf"/>
</dbReference>
<dbReference type="PANTHER" id="PTHR15704:SF7">
    <property type="entry name" value="SUPERKILLER COMPLEX PROTEIN 3"/>
    <property type="match status" value="1"/>
</dbReference>
<keyword evidence="1" id="KW-0677">Repeat</keyword>
<proteinExistence type="predicted"/>
<dbReference type="InterPro" id="IPR039226">
    <property type="entry name" value="Ski3/TTC37"/>
</dbReference>
<dbReference type="InterPro" id="IPR019734">
    <property type="entry name" value="TPR_rpt"/>
</dbReference>
<dbReference type="Pfam" id="PF13431">
    <property type="entry name" value="TPR_17"/>
    <property type="match status" value="1"/>
</dbReference>
<dbReference type="SMART" id="SM00028">
    <property type="entry name" value="TPR"/>
    <property type="match status" value="15"/>
</dbReference>
<dbReference type="AlphaFoldDB" id="A0A8D8FA10"/>
<dbReference type="PANTHER" id="PTHR15704">
    <property type="entry name" value="SUPERKILLER 3 PROTEIN-RELATED"/>
    <property type="match status" value="1"/>
</dbReference>
<feature type="repeat" description="TPR" evidence="3">
    <location>
        <begin position="559"/>
        <end position="592"/>
    </location>
</feature>
<dbReference type="PROSITE" id="PS50005">
    <property type="entry name" value="TPR"/>
    <property type="match status" value="2"/>
</dbReference>
<dbReference type="Gene3D" id="1.25.40.10">
    <property type="entry name" value="Tetratricopeptide repeat domain"/>
    <property type="match status" value="6"/>
</dbReference>
<evidence type="ECO:0000313" key="4">
    <source>
        <dbReference type="EMBL" id="CAG6462419.1"/>
    </source>
</evidence>